<evidence type="ECO:0000313" key="2">
    <source>
        <dbReference type="Proteomes" id="UP000306319"/>
    </source>
</evidence>
<sequence length="385" mass="42769">MMKAKFILPALPLILASASAIADDSPKLQVTPSGRILMDGALYASPQKEQFPDGMAIPEVRLGAKFKYGKWSANIDMGYAYAKLGLRNIWLEYGFNNHSSIRFGNFIHQFGLQSTSLSLKSTFEQPLASALFTPGLQLGVMYVNYTPAFYGAVSAHVESSARTNVMNAPLFNQQGYGLLTRLVWRTASEGAPAFHAGISGGFATPQRRLEGEEDVHDGFTLSANFPTKVVQETAVSATVDKAMNSFKFSPELLFAYDRFAFEGQYFFQQINRRENLAAYHAQSGYASLRGILFGDRYSYVSSTAQVANPKNNTLECVVNYNYATLSDSKANIFGGCANGFNVTFNYYFNPYITARLNYSYTHVWNREGHDPMTLNGFQARLMLLF</sequence>
<reference evidence="1" key="1">
    <citation type="submission" date="2019-04" db="EMBL/GenBank/DDBJ databases">
        <title>Microbes associate with the intestines of laboratory mice.</title>
        <authorList>
            <person name="Navarre W."/>
            <person name="Wong E."/>
            <person name="Huang K."/>
            <person name="Tropini C."/>
            <person name="Ng K."/>
            <person name="Yu B."/>
        </authorList>
    </citation>
    <scope>NUCLEOTIDE SEQUENCE</scope>
    <source>
        <strain evidence="1">NM04_E33</strain>
    </source>
</reference>
<protein>
    <submittedName>
        <fullName evidence="1">ATPase</fullName>
    </submittedName>
</protein>
<name>A0AC61RI76_9BACT</name>
<keyword evidence="2" id="KW-1185">Reference proteome</keyword>
<dbReference type="Proteomes" id="UP000306319">
    <property type="component" value="Unassembled WGS sequence"/>
</dbReference>
<proteinExistence type="predicted"/>
<organism evidence="1 2">
    <name type="scientific">Lepagella muris</name>
    <dbReference type="NCBI Taxonomy" id="3032870"/>
    <lineage>
        <taxon>Bacteria</taxon>
        <taxon>Pseudomonadati</taxon>
        <taxon>Bacteroidota</taxon>
        <taxon>Bacteroidia</taxon>
        <taxon>Bacteroidales</taxon>
        <taxon>Muribaculaceae</taxon>
        <taxon>Lepagella</taxon>
    </lineage>
</organism>
<evidence type="ECO:0000313" key="1">
    <source>
        <dbReference type="EMBL" id="TGY79332.1"/>
    </source>
</evidence>
<dbReference type="EMBL" id="SRYB01000007">
    <property type="protein sequence ID" value="TGY79332.1"/>
    <property type="molecule type" value="Genomic_DNA"/>
</dbReference>
<comment type="caution">
    <text evidence="1">The sequence shown here is derived from an EMBL/GenBank/DDBJ whole genome shotgun (WGS) entry which is preliminary data.</text>
</comment>
<gene>
    <name evidence="1" type="ORF">E5331_06575</name>
</gene>
<accession>A0AC61RI76</accession>